<dbReference type="InterPro" id="IPR050101">
    <property type="entry name" value="CinA"/>
</dbReference>
<dbReference type="AlphaFoldDB" id="A0A1Y5T5D6"/>
<reference evidence="2 3" key="1">
    <citation type="submission" date="2017-03" db="EMBL/GenBank/DDBJ databases">
        <authorList>
            <person name="Afonso C.L."/>
            <person name="Miller P.J."/>
            <person name="Scott M.A."/>
            <person name="Spackman E."/>
            <person name="Goraichik I."/>
            <person name="Dimitrov K.M."/>
            <person name="Suarez D.L."/>
            <person name="Swayne D.E."/>
        </authorList>
    </citation>
    <scope>NUCLEOTIDE SEQUENCE [LARGE SCALE GENOMIC DNA]</scope>
    <source>
        <strain evidence="2 3">CECT 7691</strain>
    </source>
</reference>
<keyword evidence="3" id="KW-1185">Reference proteome</keyword>
<proteinExistence type="predicted"/>
<dbReference type="PANTHER" id="PTHR13939">
    <property type="entry name" value="NICOTINAMIDE-NUCLEOTIDE AMIDOHYDROLASE PNCC"/>
    <property type="match status" value="1"/>
</dbReference>
<dbReference type="Gene3D" id="3.40.980.10">
    <property type="entry name" value="MoaB/Mog-like domain"/>
    <property type="match status" value="1"/>
</dbReference>
<dbReference type="InterPro" id="IPR036425">
    <property type="entry name" value="MoaB/Mog-like_dom_sf"/>
</dbReference>
<evidence type="ECO:0000313" key="2">
    <source>
        <dbReference type="EMBL" id="SLN56156.1"/>
    </source>
</evidence>
<evidence type="ECO:0000259" key="1">
    <source>
        <dbReference type="SMART" id="SM00852"/>
    </source>
</evidence>
<dbReference type="OrthoDB" id="9801454at2"/>
<evidence type="ECO:0000313" key="3">
    <source>
        <dbReference type="Proteomes" id="UP000193200"/>
    </source>
</evidence>
<dbReference type="InParanoid" id="A0A1Y5T5D6"/>
<dbReference type="GO" id="GO:0019159">
    <property type="term" value="F:nicotinamide-nucleotide amidase activity"/>
    <property type="evidence" value="ECO:0007669"/>
    <property type="project" value="UniProtKB-EC"/>
</dbReference>
<dbReference type="InterPro" id="IPR056596">
    <property type="entry name" value="FLAD1_M"/>
</dbReference>
<dbReference type="EMBL" id="FWFR01000002">
    <property type="protein sequence ID" value="SLN56156.1"/>
    <property type="molecule type" value="Genomic_DNA"/>
</dbReference>
<organism evidence="2 3">
    <name type="scientific">Oceanibacterium hippocampi</name>
    <dbReference type="NCBI Taxonomy" id="745714"/>
    <lineage>
        <taxon>Bacteria</taxon>
        <taxon>Pseudomonadati</taxon>
        <taxon>Pseudomonadota</taxon>
        <taxon>Alphaproteobacteria</taxon>
        <taxon>Sneathiellales</taxon>
        <taxon>Sneathiellaceae</taxon>
        <taxon>Oceanibacterium</taxon>
    </lineage>
</organism>
<keyword evidence="2" id="KW-0378">Hydrolase</keyword>
<gene>
    <name evidence="2" type="primary">pncC_2</name>
    <name evidence="2" type="ORF">OCH7691_02427</name>
</gene>
<dbReference type="SMART" id="SM00852">
    <property type="entry name" value="MoCF_biosynth"/>
    <property type="match status" value="1"/>
</dbReference>
<protein>
    <submittedName>
        <fullName evidence="2">Nicotinamide-nucleotide amidohydrolase PncC</fullName>
        <ecNumber evidence="2">3.5.1.42</ecNumber>
    </submittedName>
</protein>
<dbReference type="SUPFAM" id="SSF53218">
    <property type="entry name" value="Molybdenum cofactor biosynthesis proteins"/>
    <property type="match status" value="1"/>
</dbReference>
<dbReference type="EC" id="3.5.1.42" evidence="2"/>
<dbReference type="Proteomes" id="UP000193200">
    <property type="component" value="Unassembled WGS sequence"/>
</dbReference>
<dbReference type="Pfam" id="PF24102">
    <property type="entry name" value="FLAD1_M"/>
    <property type="match status" value="1"/>
</dbReference>
<dbReference type="FunCoup" id="A0A1Y5T5D6">
    <property type="interactions" value="130"/>
</dbReference>
<dbReference type="CDD" id="cd00885">
    <property type="entry name" value="cinA"/>
    <property type="match status" value="1"/>
</dbReference>
<feature type="domain" description="MoaB/Mog" evidence="1">
    <location>
        <begin position="17"/>
        <end position="177"/>
    </location>
</feature>
<accession>A0A1Y5T5D6</accession>
<dbReference type="Pfam" id="PF00994">
    <property type="entry name" value="MoCF_biosynth"/>
    <property type="match status" value="1"/>
</dbReference>
<dbReference type="PANTHER" id="PTHR13939:SF0">
    <property type="entry name" value="NMN AMIDOHYDROLASE-LIKE PROTEIN YFAY"/>
    <property type="match status" value="1"/>
</dbReference>
<sequence length="268" mass="28103">MAKDLSTGSSPSVVTAAVIVIGDEILSGRTRDKNLAYLAVELNELGVQLREARFVPDIEAEIVAAVNQCRARYDYVFTSGGIGPTHDDITADSVAAAFGVPIDVRADALAIMQANYKPGDLNEARRRMARIPEGAALIDNPVSRAPGFRLGNVYVMAGIPTIMQAMFQSLKHELVGGAPVRSIAFAVETAEGIIAAGLGALQKEYPDVSMGSYPGFRDGRPFLNLVLRSNDPARLALAADALDGLLAGMGLAAVRSGYGMAPATDAAD</sequence>
<dbReference type="InterPro" id="IPR001453">
    <property type="entry name" value="MoaB/Mog_dom"/>
</dbReference>
<dbReference type="RefSeq" id="WP_085883782.1">
    <property type="nucleotide sequence ID" value="NZ_FWFR01000002.1"/>
</dbReference>
<name>A0A1Y5T5D6_9PROT</name>